<organism evidence="2 3">
    <name type="scientific">Oceanivirga miroungae</name>
    <dbReference type="NCBI Taxonomy" id="1130046"/>
    <lineage>
        <taxon>Bacteria</taxon>
        <taxon>Fusobacteriati</taxon>
        <taxon>Fusobacteriota</taxon>
        <taxon>Fusobacteriia</taxon>
        <taxon>Fusobacteriales</taxon>
        <taxon>Leptotrichiaceae</taxon>
        <taxon>Oceanivirga</taxon>
    </lineage>
</organism>
<evidence type="ECO:0000313" key="3">
    <source>
        <dbReference type="Proteomes" id="UP000419017"/>
    </source>
</evidence>
<keyword evidence="1" id="KW-0472">Membrane</keyword>
<dbReference type="PANTHER" id="PTHR31446">
    <property type="entry name" value="ACID PHOSPHATASE/VANADIUM-DEPENDENT HALOPEROXIDASE-RELATED PROTEIN"/>
    <property type="match status" value="1"/>
</dbReference>
<dbReference type="EMBL" id="CABWIB010000001">
    <property type="protein sequence ID" value="VWL85385.1"/>
    <property type="molecule type" value="Genomic_DNA"/>
</dbReference>
<dbReference type="RefSeq" id="WP_156683383.1">
    <property type="nucleotide sequence ID" value="NZ_CABWIB010000001.1"/>
</dbReference>
<keyword evidence="1" id="KW-0812">Transmembrane</keyword>
<keyword evidence="2" id="KW-0560">Oxidoreductase</keyword>
<gene>
    <name evidence="2" type="ORF">OMES3154_00670</name>
</gene>
<feature type="transmembrane region" description="Helical" evidence="1">
    <location>
        <begin position="75"/>
        <end position="91"/>
    </location>
</feature>
<feature type="transmembrane region" description="Helical" evidence="1">
    <location>
        <begin position="133"/>
        <end position="151"/>
    </location>
</feature>
<dbReference type="PANTHER" id="PTHR31446:SF29">
    <property type="entry name" value="ACID PHOSPHATASE_VANADIUM-DEPENDENT HALOPEROXIDASE-RELATED PROTEIN"/>
    <property type="match status" value="1"/>
</dbReference>
<protein>
    <submittedName>
        <fullName evidence="2">Acid phosphatase/vanadium-dependent haloperoxidase-like protein</fullName>
    </submittedName>
</protein>
<proteinExistence type="predicted"/>
<dbReference type="Pfam" id="PF02681">
    <property type="entry name" value="DUF212"/>
    <property type="match status" value="1"/>
</dbReference>
<evidence type="ECO:0000256" key="1">
    <source>
        <dbReference type="SAM" id="Phobius"/>
    </source>
</evidence>
<reference evidence="2 3" key="1">
    <citation type="submission" date="2019-10" db="EMBL/GenBank/DDBJ databases">
        <authorList>
            <person name="Blom J."/>
        </authorList>
    </citation>
    <scope>NUCLEOTIDE SEQUENCE [LARGE SCALE GENOMIC DNA]</scope>
    <source>
        <strain evidence="2 3">ES3154-GLU</strain>
    </source>
</reference>
<dbReference type="InterPro" id="IPR003832">
    <property type="entry name" value="DUF212"/>
</dbReference>
<dbReference type="AlphaFoldDB" id="A0A6I8M998"/>
<dbReference type="GO" id="GO:0004601">
    <property type="term" value="F:peroxidase activity"/>
    <property type="evidence" value="ECO:0007669"/>
    <property type="project" value="UniProtKB-KW"/>
</dbReference>
<dbReference type="Proteomes" id="UP000419017">
    <property type="component" value="Unassembled WGS sequence"/>
</dbReference>
<evidence type="ECO:0000313" key="2">
    <source>
        <dbReference type="EMBL" id="VWL85385.1"/>
    </source>
</evidence>
<keyword evidence="3" id="KW-1185">Reference proteome</keyword>
<sequence length="152" mass="16997">MTNGIIFNNKIIDVVFIAMMIAQLTKVFSPLLKGKKPNITRIFETGGMPSSHASTVCSLTTSIALVYHLNSIEFAIAFVFSIIVMYDAAGIRREAGKHAKLLNKILLENKFDLFDTKEFKEFKEFLGHSPKEVFFGAILGILVSFLMKGYLI</sequence>
<name>A0A6I8M998_9FUSO</name>
<keyword evidence="1" id="KW-1133">Transmembrane helix</keyword>
<accession>A0A6I8M998</accession>
<keyword evidence="2" id="KW-0575">Peroxidase</keyword>